<reference evidence="1 2" key="1">
    <citation type="submission" date="2016-10" db="EMBL/GenBank/DDBJ databases">
        <authorList>
            <person name="de Groot N.N."/>
        </authorList>
    </citation>
    <scope>NUCLEOTIDE SEQUENCE [LARGE SCALE GENOMIC DNA]</scope>
    <source>
        <strain evidence="1 2">DSM 14045</strain>
    </source>
</reference>
<sequence>MREIKSYDSTKYVNNSEYSKVEEGIYRNGSHYVTSLSFIQEPKHEEGLNASEISQFPLEDILEEYNCFISDYYDELNVEESVVCYLEFASTELEDIKNLREIIGKNVYNQEVKHGEQVYVDLIIS</sequence>
<dbReference type="eggNOG" id="ENOG5032VRF">
    <property type="taxonomic scope" value="Bacteria"/>
</dbReference>
<dbReference type="EMBL" id="FNPG01000005">
    <property type="protein sequence ID" value="SDX95371.1"/>
    <property type="molecule type" value="Genomic_DNA"/>
</dbReference>
<protein>
    <submittedName>
        <fullName evidence="1">Uncharacterized protein</fullName>
    </submittedName>
</protein>
<accession>A0A1H3FWL9</accession>
<organism evidence="1 2">
    <name type="scientific">Lachnobacterium bovis DSM 14045</name>
    <dbReference type="NCBI Taxonomy" id="1122142"/>
    <lineage>
        <taxon>Bacteria</taxon>
        <taxon>Bacillati</taxon>
        <taxon>Bacillota</taxon>
        <taxon>Clostridia</taxon>
        <taxon>Lachnospirales</taxon>
        <taxon>Lachnospiraceae</taxon>
        <taxon>Lachnobacterium</taxon>
    </lineage>
</organism>
<dbReference type="OrthoDB" id="5192882at2"/>
<dbReference type="RefSeq" id="WP_074715742.1">
    <property type="nucleotide sequence ID" value="NZ_FNPG01000005.1"/>
</dbReference>
<name>A0A1H3FWL9_9FIRM</name>
<evidence type="ECO:0000313" key="1">
    <source>
        <dbReference type="EMBL" id="SDX95371.1"/>
    </source>
</evidence>
<proteinExistence type="predicted"/>
<evidence type="ECO:0000313" key="2">
    <source>
        <dbReference type="Proteomes" id="UP000183918"/>
    </source>
</evidence>
<dbReference type="STRING" id="1122142.SAMN02910414_00412"/>
<dbReference type="Proteomes" id="UP000183918">
    <property type="component" value="Unassembled WGS sequence"/>
</dbReference>
<gene>
    <name evidence="1" type="ORF">SAMN02910414_00412</name>
</gene>
<dbReference type="AlphaFoldDB" id="A0A1H3FWL9"/>
<keyword evidence="2" id="KW-1185">Reference proteome</keyword>